<feature type="domain" description="Glycosyltransferase subfamily 4-like N-terminal" evidence="2">
    <location>
        <begin position="18"/>
        <end position="178"/>
    </location>
</feature>
<dbReference type="Pfam" id="PF00534">
    <property type="entry name" value="Glycos_transf_1"/>
    <property type="match status" value="1"/>
</dbReference>
<dbReference type="GO" id="GO:0016757">
    <property type="term" value="F:glycosyltransferase activity"/>
    <property type="evidence" value="ECO:0007669"/>
    <property type="project" value="InterPro"/>
</dbReference>
<dbReference type="Proteomes" id="UP000284277">
    <property type="component" value="Unassembled WGS sequence"/>
</dbReference>
<evidence type="ECO:0000259" key="2">
    <source>
        <dbReference type="Pfam" id="PF13579"/>
    </source>
</evidence>
<comment type="caution">
    <text evidence="3">The sequence shown here is derived from an EMBL/GenBank/DDBJ whole genome shotgun (WGS) entry which is preliminary data.</text>
</comment>
<dbReference type="Pfam" id="PF13579">
    <property type="entry name" value="Glyco_trans_4_4"/>
    <property type="match status" value="1"/>
</dbReference>
<dbReference type="PANTHER" id="PTHR45947">
    <property type="entry name" value="SULFOQUINOVOSYL TRANSFERASE SQD2"/>
    <property type="match status" value="1"/>
</dbReference>
<gene>
    <name evidence="3" type="ORF">BET01_02700</name>
</gene>
<dbReference type="RefSeq" id="WP_120195208.1">
    <property type="nucleotide sequence ID" value="NZ_MCIA01000001.1"/>
</dbReference>
<keyword evidence="4" id="KW-1185">Reference proteome</keyword>
<dbReference type="Gene3D" id="3.40.50.2000">
    <property type="entry name" value="Glycogen Phosphorylase B"/>
    <property type="match status" value="2"/>
</dbReference>
<organism evidence="3 4">
    <name type="scientific">Lacrimispora algidixylanolytica</name>
    <dbReference type="NCBI Taxonomy" id="94868"/>
    <lineage>
        <taxon>Bacteria</taxon>
        <taxon>Bacillati</taxon>
        <taxon>Bacillota</taxon>
        <taxon>Clostridia</taxon>
        <taxon>Lachnospirales</taxon>
        <taxon>Lachnospiraceae</taxon>
        <taxon>Lacrimispora</taxon>
    </lineage>
</organism>
<dbReference type="OrthoDB" id="9804196at2"/>
<sequence length="377" mass="44153">MESKKIKVLHFSIANSGGGITKYALRIWNAIDKDRFQFDFATMSKSLDFAQELEEQGCKIHYISIYSEQDILKFEEEINKVFDDGYDIVHLHTSWWRGFAVEKIAKKRGVSKVIVHAHNTDVHIPIGMTREEARILHNSWQKKVTPYIATDFWACAGNAAEWLYGENIPEEQIKIIPNAIELEKFYFNQSVRIRYRNKMNLQKQFVVGMIARFQYQKNHEFAIEFFEKYHSKVPNSILLLIGIGELKNEIEILVRKYHLESKVRFLGLRDDVQNLLQAMDLFILPSRFEALAQTFVEAQASGLKCITSEFAPEESKITNNLVRLPLEIDLWLEEALKWEAGYVRENTKKIMRDKGYDIKYQIKEIEKLYADNLEVIN</sequence>
<protein>
    <recommendedName>
        <fullName evidence="5">Glycosyl transferase family 1</fullName>
    </recommendedName>
</protein>
<dbReference type="EMBL" id="MCIA01000001">
    <property type="protein sequence ID" value="RKD35271.1"/>
    <property type="molecule type" value="Genomic_DNA"/>
</dbReference>
<evidence type="ECO:0000313" key="3">
    <source>
        <dbReference type="EMBL" id="RKD35271.1"/>
    </source>
</evidence>
<accession>A0A419TCR2</accession>
<dbReference type="AlphaFoldDB" id="A0A419TCR2"/>
<dbReference type="InterPro" id="IPR001296">
    <property type="entry name" value="Glyco_trans_1"/>
</dbReference>
<dbReference type="SUPFAM" id="SSF53756">
    <property type="entry name" value="UDP-Glycosyltransferase/glycogen phosphorylase"/>
    <property type="match status" value="1"/>
</dbReference>
<dbReference type="PANTHER" id="PTHR45947:SF3">
    <property type="entry name" value="SULFOQUINOVOSYL TRANSFERASE SQD2"/>
    <property type="match status" value="1"/>
</dbReference>
<evidence type="ECO:0008006" key="5">
    <source>
        <dbReference type="Google" id="ProtNLM"/>
    </source>
</evidence>
<dbReference type="InterPro" id="IPR050194">
    <property type="entry name" value="Glycosyltransferase_grp1"/>
</dbReference>
<evidence type="ECO:0000259" key="1">
    <source>
        <dbReference type="Pfam" id="PF00534"/>
    </source>
</evidence>
<evidence type="ECO:0000313" key="4">
    <source>
        <dbReference type="Proteomes" id="UP000284277"/>
    </source>
</evidence>
<dbReference type="InterPro" id="IPR028098">
    <property type="entry name" value="Glyco_trans_4-like_N"/>
</dbReference>
<feature type="domain" description="Glycosyl transferase family 1" evidence="1">
    <location>
        <begin position="195"/>
        <end position="311"/>
    </location>
</feature>
<name>A0A419TCR2_9FIRM</name>
<proteinExistence type="predicted"/>
<reference evidence="3 4" key="1">
    <citation type="submission" date="2016-08" db="EMBL/GenBank/DDBJ databases">
        <title>A new outlook on sporulation: Clostridium algidixylanolyticum.</title>
        <authorList>
            <person name="Poppleton D.I."/>
            <person name="Gribaldo S."/>
        </authorList>
    </citation>
    <scope>NUCLEOTIDE SEQUENCE [LARGE SCALE GENOMIC DNA]</scope>
    <source>
        <strain evidence="3 4">SPL73</strain>
    </source>
</reference>